<keyword evidence="6" id="KW-1185">Reference proteome</keyword>
<comment type="catalytic activity">
    <reaction evidence="1">
        <text>Endohydrolysis of (1-&gt;4)-alpha-D-glucosidic linkages in polysaccharides containing three or more (1-&gt;4)-alpha-linked D-glucose units.</text>
        <dbReference type="EC" id="3.2.1.1"/>
    </reaction>
</comment>
<accession>A0A919TSJ8</accession>
<dbReference type="AlphaFoldDB" id="A0A919TSJ8"/>
<evidence type="ECO:0000256" key="3">
    <source>
        <dbReference type="ARBA" id="ARBA00030238"/>
    </source>
</evidence>
<evidence type="ECO:0000256" key="1">
    <source>
        <dbReference type="ARBA" id="ARBA00000548"/>
    </source>
</evidence>
<organism evidence="5 6">
    <name type="scientific">Paractinoplanes tereljensis</name>
    <dbReference type="NCBI Taxonomy" id="571912"/>
    <lineage>
        <taxon>Bacteria</taxon>
        <taxon>Bacillati</taxon>
        <taxon>Actinomycetota</taxon>
        <taxon>Actinomycetes</taxon>
        <taxon>Micromonosporales</taxon>
        <taxon>Micromonosporaceae</taxon>
        <taxon>Paractinoplanes</taxon>
    </lineage>
</organism>
<evidence type="ECO:0000313" key="5">
    <source>
        <dbReference type="EMBL" id="GIF21453.1"/>
    </source>
</evidence>
<dbReference type="EMBL" id="BOMY01000028">
    <property type="protein sequence ID" value="GIF21453.1"/>
    <property type="molecule type" value="Genomic_DNA"/>
</dbReference>
<dbReference type="GO" id="GO:0030246">
    <property type="term" value="F:carbohydrate binding"/>
    <property type="evidence" value="ECO:0007669"/>
    <property type="project" value="InterPro"/>
</dbReference>
<reference evidence="5" key="1">
    <citation type="submission" date="2021-01" db="EMBL/GenBank/DDBJ databases">
        <title>Whole genome shotgun sequence of Actinoplanes tereljensis NBRC 105297.</title>
        <authorList>
            <person name="Komaki H."/>
            <person name="Tamura T."/>
        </authorList>
    </citation>
    <scope>NUCLEOTIDE SEQUENCE</scope>
    <source>
        <strain evidence="5">NBRC 105297</strain>
    </source>
</reference>
<dbReference type="GO" id="GO:0004556">
    <property type="term" value="F:alpha-amylase activity"/>
    <property type="evidence" value="ECO:0007669"/>
    <property type="project" value="UniProtKB-EC"/>
</dbReference>
<dbReference type="Pfam" id="PF13620">
    <property type="entry name" value="CarboxypepD_reg"/>
    <property type="match status" value="1"/>
</dbReference>
<dbReference type="InterPro" id="IPR008969">
    <property type="entry name" value="CarboxyPept-like_regulatory"/>
</dbReference>
<dbReference type="SUPFAM" id="SSF49464">
    <property type="entry name" value="Carboxypeptidase regulatory domain-like"/>
    <property type="match status" value="1"/>
</dbReference>
<dbReference type="EC" id="3.2.1.1" evidence="2"/>
<keyword evidence="4" id="KW-0732">Signal</keyword>
<evidence type="ECO:0000313" key="6">
    <source>
        <dbReference type="Proteomes" id="UP000623608"/>
    </source>
</evidence>
<feature type="chain" id="PRO_5039653512" description="alpha-amylase" evidence="4">
    <location>
        <begin position="25"/>
        <end position="770"/>
    </location>
</feature>
<proteinExistence type="predicted"/>
<gene>
    <name evidence="5" type="ORF">Ate02nite_41830</name>
</gene>
<protein>
    <recommendedName>
        <fullName evidence="2">alpha-amylase</fullName>
        <ecNumber evidence="2">3.2.1.1</ecNumber>
    </recommendedName>
    <alternativeName>
        <fullName evidence="3">1,4-alpha-D-glucan glucanohydrolase</fullName>
    </alternativeName>
</protein>
<dbReference type="Gene3D" id="2.60.40.1120">
    <property type="entry name" value="Carboxypeptidase-like, regulatory domain"/>
    <property type="match status" value="1"/>
</dbReference>
<dbReference type="InterPro" id="IPR013783">
    <property type="entry name" value="Ig-like_fold"/>
</dbReference>
<evidence type="ECO:0000256" key="4">
    <source>
        <dbReference type="SAM" id="SignalP"/>
    </source>
</evidence>
<dbReference type="InterPro" id="IPR013784">
    <property type="entry name" value="Carb-bd-like_fold"/>
</dbReference>
<comment type="caution">
    <text evidence="5">The sequence shown here is derived from an EMBL/GenBank/DDBJ whole genome shotgun (WGS) entry which is preliminary data.</text>
</comment>
<dbReference type="Proteomes" id="UP000623608">
    <property type="component" value="Unassembled WGS sequence"/>
</dbReference>
<name>A0A919TSJ8_9ACTN</name>
<dbReference type="Gene3D" id="2.60.40.10">
    <property type="entry name" value="Immunoglobulins"/>
    <property type="match status" value="1"/>
</dbReference>
<dbReference type="RefSeq" id="WP_203808039.1">
    <property type="nucleotide sequence ID" value="NZ_BOMY01000028.1"/>
</dbReference>
<feature type="signal peptide" evidence="4">
    <location>
        <begin position="1"/>
        <end position="24"/>
    </location>
</feature>
<sequence>MSSFRLSRLGYAVLAGLVAAGALAAPASAAAGGTIQGDFTSSDNQPIAWASVNAYSATGAWLAGAGTDYRGHYEITDVPAGGVRIQFDDAGREQWAPGKRNIADATVYQVAAGGAVTVDEQQLPTGRIGGHLDRPQTSVVVVGGTDYVTGYTDENGDWALNVYPGTYRVSYRWDAVTQWAVRSPAEAGATTYPVAVGETVTVDDTALPTGTISGRLTKPDGSTPLEGAWMTLHHGDEELGYVLSTADGTYSFGETLARDGYTVSFDVGGVIQWIAGTLDPAKARRFTVVAGETTTADDALLGPSAMHGRLADPNGTPKVGYAVEVQGTGVLYEATTSSNGEWSVPKVLPGDYRISFRTPSWSRTQWAYGKSTQAEATVITVEPGQNAAVDDTWVPGATLVVNAVDATTGAPVSNFCVWVATPTDGSGCSTGSSVSIPDLVAGTFDAQVTPASTSYYLQARGVPVTLAVGATTTISVPVSKGGKVSITATDRATGKAVREICPMFQVLGRGGLLDGHGECTNAQGKIVSETLAPGTYEVFAVAPNTTYGHQWVGTSGGTGDQQAAARITVTAGSTVAAPAVRLDPAGRISGVVTDPSGAAVSGAYVGYSAWGDAGPSWGTRTGSNGAYLITGLGPYEWPLLFGNYDYPRQWSGHTGNRFEAEKVPVVAGTATTYNFTVRTSAALAGTVTVPAAPDAQWRLNAFNAVTGDLVGTFDSYSAGPGGTYRLPLTGPQTARLDWTYDTDSLHGKGTYDTPVIVPADGTENVDLTLE</sequence>
<evidence type="ECO:0000256" key="2">
    <source>
        <dbReference type="ARBA" id="ARBA00012595"/>
    </source>
</evidence>
<dbReference type="SUPFAM" id="SSF49452">
    <property type="entry name" value="Starch-binding domain-like"/>
    <property type="match status" value="2"/>
</dbReference>
<dbReference type="GO" id="GO:0005975">
    <property type="term" value="P:carbohydrate metabolic process"/>
    <property type="evidence" value="ECO:0007669"/>
    <property type="project" value="UniProtKB-ARBA"/>
</dbReference>